<gene>
    <name evidence="1" type="ORF">SAMN02745157_2528</name>
</gene>
<accession>A0A1M5D1E4</accession>
<evidence type="ECO:0000313" key="1">
    <source>
        <dbReference type="EMBL" id="SHF60700.1"/>
    </source>
</evidence>
<keyword evidence="2" id="KW-1185">Reference proteome</keyword>
<dbReference type="AlphaFoldDB" id="A0A1M5D1E4"/>
<protein>
    <submittedName>
        <fullName evidence="1">Uncharacterized protein</fullName>
    </submittedName>
</protein>
<dbReference type="Proteomes" id="UP000184485">
    <property type="component" value="Unassembled WGS sequence"/>
</dbReference>
<proteinExistence type="predicted"/>
<evidence type="ECO:0000313" key="2">
    <source>
        <dbReference type="Proteomes" id="UP000184485"/>
    </source>
</evidence>
<dbReference type="RefSeq" id="WP_073053212.1">
    <property type="nucleotide sequence ID" value="NZ_FQUP01000002.1"/>
</dbReference>
<name>A0A1M5D1E4_9HYPH</name>
<sequence length="145" mass="15496">MAEKKINGRTFKVTPMLASEALAMQARLFKAIGPAMPRLPAILAGLKEDRPAEARTAAEVSSISALVEILGGAQPGETTALVKDICEKAMIQRQGGNFEDVDLDHDFTGHLADIPAVVLFVLKENFSDFFGDVLKSVGNRARAAS</sequence>
<dbReference type="OrthoDB" id="8420586at2"/>
<dbReference type="Pfam" id="PF21822">
    <property type="entry name" value="Phage_TAC_15"/>
    <property type="match status" value="1"/>
</dbReference>
<dbReference type="STRING" id="1122133.SAMN02745157_2528"/>
<dbReference type="EMBL" id="FQUP01000002">
    <property type="protein sequence ID" value="SHF60700.1"/>
    <property type="molecule type" value="Genomic_DNA"/>
</dbReference>
<organism evidence="1 2">
    <name type="scientific">Kaistia soli DSM 19436</name>
    <dbReference type="NCBI Taxonomy" id="1122133"/>
    <lineage>
        <taxon>Bacteria</taxon>
        <taxon>Pseudomonadati</taxon>
        <taxon>Pseudomonadota</taxon>
        <taxon>Alphaproteobacteria</taxon>
        <taxon>Hyphomicrobiales</taxon>
        <taxon>Kaistiaceae</taxon>
        <taxon>Kaistia</taxon>
    </lineage>
</organism>
<reference evidence="1 2" key="1">
    <citation type="submission" date="2016-11" db="EMBL/GenBank/DDBJ databases">
        <authorList>
            <person name="Jaros S."/>
            <person name="Januszkiewicz K."/>
            <person name="Wedrychowicz H."/>
        </authorList>
    </citation>
    <scope>NUCLEOTIDE SEQUENCE [LARGE SCALE GENOMIC DNA]</scope>
    <source>
        <strain evidence="1 2">DSM 19436</strain>
    </source>
</reference>
<dbReference type="InterPro" id="IPR049156">
    <property type="entry name" value="Phage_chap_TAC_15-like"/>
</dbReference>